<dbReference type="Gene3D" id="1.10.10.60">
    <property type="entry name" value="Homeodomain-like"/>
    <property type="match status" value="1"/>
</dbReference>
<gene>
    <name evidence="4" type="ORF">BGI27_16505</name>
    <name evidence="5" type="ORF">CGU29_16460</name>
</gene>
<evidence type="ECO:0000256" key="1">
    <source>
        <dbReference type="ARBA" id="ARBA00023015"/>
    </source>
</evidence>
<dbReference type="EMBL" id="NMRN01000086">
    <property type="protein sequence ID" value="PAS91432.1"/>
    <property type="molecule type" value="Genomic_DNA"/>
</dbReference>
<dbReference type="InterPro" id="IPR053142">
    <property type="entry name" value="PchR_regulatory_protein"/>
</dbReference>
<dbReference type="EMBL" id="MDUX01000084">
    <property type="protein sequence ID" value="KAF7597842.1"/>
    <property type="molecule type" value="Genomic_DNA"/>
</dbReference>
<dbReference type="InterPro" id="IPR018060">
    <property type="entry name" value="HTH_AraC"/>
</dbReference>
<accession>A0A272EMW1</accession>
<dbReference type="PROSITE" id="PS01124">
    <property type="entry name" value="HTH_ARAC_FAMILY_2"/>
    <property type="match status" value="1"/>
</dbReference>
<dbReference type="Pfam" id="PF12833">
    <property type="entry name" value="HTH_18"/>
    <property type="match status" value="1"/>
</dbReference>
<dbReference type="OrthoDB" id="8766450at2"/>
<dbReference type="Proteomes" id="UP000623509">
    <property type="component" value="Unassembled WGS sequence"/>
</dbReference>
<organism evidence="5 6">
    <name type="scientific">Candidatus Dactylopiibacterium carminicum</name>
    <dbReference type="NCBI Taxonomy" id="857335"/>
    <lineage>
        <taxon>Bacteria</taxon>
        <taxon>Pseudomonadati</taxon>
        <taxon>Pseudomonadota</taxon>
        <taxon>Betaproteobacteria</taxon>
        <taxon>Rhodocyclales</taxon>
        <taxon>Rhodocyclaceae</taxon>
        <taxon>Candidatus Dactylopiibacterium</taxon>
    </lineage>
</organism>
<keyword evidence="2" id="KW-0804">Transcription</keyword>
<evidence type="ECO:0000313" key="6">
    <source>
        <dbReference type="Proteomes" id="UP000216107"/>
    </source>
</evidence>
<keyword evidence="7" id="KW-1185">Reference proteome</keyword>
<dbReference type="GO" id="GO:0003700">
    <property type="term" value="F:DNA-binding transcription factor activity"/>
    <property type="evidence" value="ECO:0007669"/>
    <property type="project" value="InterPro"/>
</dbReference>
<sequence length="337" mass="36420">MRQLTMCSDTADHLSLGPKILRHELLAAGRTTGDYRFLDVRESTGDAVLQGAFVMSELAPGLGIHTAAVTDLCSQRSESEVEVGMKIVMVVEGMTEVSYGHRHLTLGPAGGRCAGAILSMRERAAFSRHWCRGRRERKLVISLSPEWLASNFEGDASSYAERVREFTGQHLAMAEWQPSARAQWMAREVIAPPGLPAGLCRTYQMARSLDIVIEALGVIGSGEALVTAQAHRQMLGRRLCELLQTPAATSLSMGDIARQVGSNPVTLQQIAREALGMTVFEYLREQGLLRARAALAQGQAVAAAATLAGYASQSNFATAFKRRFGITPRGARPIVVG</sequence>
<evidence type="ECO:0000259" key="3">
    <source>
        <dbReference type="PROSITE" id="PS01124"/>
    </source>
</evidence>
<protein>
    <submittedName>
        <fullName evidence="5">AraC family transcriptional regulator</fullName>
    </submittedName>
</protein>
<dbReference type="InterPro" id="IPR009057">
    <property type="entry name" value="Homeodomain-like_sf"/>
</dbReference>
<evidence type="ECO:0000313" key="4">
    <source>
        <dbReference type="EMBL" id="KAF7597842.1"/>
    </source>
</evidence>
<dbReference type="SMART" id="SM00342">
    <property type="entry name" value="HTH_ARAC"/>
    <property type="match status" value="1"/>
</dbReference>
<comment type="caution">
    <text evidence="5">The sequence shown here is derived from an EMBL/GenBank/DDBJ whole genome shotgun (WGS) entry which is preliminary data.</text>
</comment>
<evidence type="ECO:0000256" key="2">
    <source>
        <dbReference type="ARBA" id="ARBA00023163"/>
    </source>
</evidence>
<dbReference type="AlphaFoldDB" id="A0A272EMW1"/>
<proteinExistence type="predicted"/>
<dbReference type="PANTHER" id="PTHR47893">
    <property type="entry name" value="REGULATORY PROTEIN PCHR"/>
    <property type="match status" value="1"/>
</dbReference>
<dbReference type="SUPFAM" id="SSF46689">
    <property type="entry name" value="Homeodomain-like"/>
    <property type="match status" value="1"/>
</dbReference>
<reference evidence="5 6" key="2">
    <citation type="submission" date="2017-07" db="EMBL/GenBank/DDBJ databases">
        <title>Candidatus Dactylopiibacterium carminicum, a nitrogen-fixing symbiont of the cochineal insect Dactylopius coccus and Dactylopius opuntiae (Hemiptera: Coccoidea: Dactylopiidae).</title>
        <authorList>
            <person name="Vera A."/>
        </authorList>
    </citation>
    <scope>NUCLEOTIDE SEQUENCE [LARGE SCALE GENOMIC DNA]</scope>
    <source>
        <strain evidence="5 6">NFDCM</strain>
    </source>
</reference>
<feature type="domain" description="HTH araC/xylS-type" evidence="3">
    <location>
        <begin position="237"/>
        <end position="334"/>
    </location>
</feature>
<evidence type="ECO:0000313" key="5">
    <source>
        <dbReference type="EMBL" id="PAS91432.1"/>
    </source>
</evidence>
<dbReference type="Proteomes" id="UP000216107">
    <property type="component" value="Unassembled WGS sequence"/>
</dbReference>
<keyword evidence="1" id="KW-0805">Transcription regulation</keyword>
<dbReference type="PANTHER" id="PTHR47893:SF1">
    <property type="entry name" value="REGULATORY PROTEIN PCHR"/>
    <property type="match status" value="1"/>
</dbReference>
<evidence type="ECO:0000313" key="7">
    <source>
        <dbReference type="Proteomes" id="UP000623509"/>
    </source>
</evidence>
<reference evidence="4 7" key="1">
    <citation type="submission" date="2016-08" db="EMBL/GenBank/DDBJ databases">
        <title>Candidatus Dactylopiibacterium carminicum genome sequence.</title>
        <authorList>
            <person name="Ramirez-Puebla S.T."/>
            <person name="Ormeno-Orrillo E."/>
            <person name="Vera-Ponce De Leon A."/>
            <person name="Luis L."/>
            <person name="Sanchez-Flores A."/>
            <person name="Monica R."/>
            <person name="Martinez-Romero E."/>
        </authorList>
    </citation>
    <scope>NUCLEOTIDE SEQUENCE [LARGE SCALE GENOMIC DNA]</scope>
    <source>
        <strain evidence="4">END1</strain>
    </source>
</reference>
<dbReference type="GO" id="GO:0043565">
    <property type="term" value="F:sequence-specific DNA binding"/>
    <property type="evidence" value="ECO:0007669"/>
    <property type="project" value="InterPro"/>
</dbReference>
<name>A0A272EMW1_9RHOO</name>